<dbReference type="GO" id="GO:0005737">
    <property type="term" value="C:cytoplasm"/>
    <property type="evidence" value="ECO:0007669"/>
    <property type="project" value="UniProtKB-SubCell"/>
</dbReference>
<evidence type="ECO:0000256" key="2">
    <source>
        <dbReference type="ARBA" id="ARBA00004496"/>
    </source>
</evidence>
<evidence type="ECO:0000256" key="6">
    <source>
        <dbReference type="ARBA" id="ARBA00022679"/>
    </source>
</evidence>
<evidence type="ECO:0000313" key="12">
    <source>
        <dbReference type="Proteomes" id="UP000235965"/>
    </source>
</evidence>
<accession>A0A2J7PBL1</accession>
<organism evidence="11 12">
    <name type="scientific">Cryptotermes secundus</name>
    <dbReference type="NCBI Taxonomy" id="105785"/>
    <lineage>
        <taxon>Eukaryota</taxon>
        <taxon>Metazoa</taxon>
        <taxon>Ecdysozoa</taxon>
        <taxon>Arthropoda</taxon>
        <taxon>Hexapoda</taxon>
        <taxon>Insecta</taxon>
        <taxon>Pterygota</taxon>
        <taxon>Neoptera</taxon>
        <taxon>Polyneoptera</taxon>
        <taxon>Dictyoptera</taxon>
        <taxon>Blattodea</taxon>
        <taxon>Blattoidea</taxon>
        <taxon>Termitoidae</taxon>
        <taxon>Kalotermitidae</taxon>
        <taxon>Cryptotermitinae</taxon>
        <taxon>Cryptotermes</taxon>
    </lineage>
</organism>
<comment type="caution">
    <text evidence="11">The sequence shown here is derived from an EMBL/GenBank/DDBJ whole genome shotgun (WGS) entry which is preliminary data.</text>
</comment>
<dbReference type="OrthoDB" id="1723750at2759"/>
<dbReference type="Pfam" id="PF10294">
    <property type="entry name" value="Methyltransf_16"/>
    <property type="match status" value="1"/>
</dbReference>
<evidence type="ECO:0000256" key="9">
    <source>
        <dbReference type="ARBA" id="ARBA00038126"/>
    </source>
</evidence>
<dbReference type="PANTHER" id="PTHR14614">
    <property type="entry name" value="HEPATOCELLULAR CARCINOMA-ASSOCIATED ANTIGEN"/>
    <property type="match status" value="1"/>
</dbReference>
<dbReference type="EMBL" id="NEVH01027081">
    <property type="protein sequence ID" value="PNF13717.1"/>
    <property type="molecule type" value="Genomic_DNA"/>
</dbReference>
<evidence type="ECO:0000256" key="4">
    <source>
        <dbReference type="ARBA" id="ARBA00022490"/>
    </source>
</evidence>
<dbReference type="Proteomes" id="UP000235965">
    <property type="component" value="Unassembled WGS sequence"/>
</dbReference>
<evidence type="ECO:0000256" key="8">
    <source>
        <dbReference type="ARBA" id="ARBA00023242"/>
    </source>
</evidence>
<dbReference type="GO" id="GO:0018064">
    <property type="term" value="F:protein-L-histidine N-tele-methyltransferase activity"/>
    <property type="evidence" value="ECO:0007669"/>
    <property type="project" value="UniProtKB-EC"/>
</dbReference>
<evidence type="ECO:0000256" key="10">
    <source>
        <dbReference type="SAM" id="MobiDB-lite"/>
    </source>
</evidence>
<keyword evidence="5" id="KW-0489">Methyltransferase</keyword>
<feature type="region of interest" description="Disordered" evidence="10">
    <location>
        <begin position="1"/>
        <end position="35"/>
    </location>
</feature>
<keyword evidence="12" id="KW-1185">Reference proteome</keyword>
<dbReference type="InParanoid" id="A0A2J7PBL1"/>
<dbReference type="SUPFAM" id="SSF53335">
    <property type="entry name" value="S-adenosyl-L-methionine-dependent methyltransferases"/>
    <property type="match status" value="1"/>
</dbReference>
<keyword evidence="6" id="KW-0808">Transferase</keyword>
<dbReference type="EC" id="2.1.1.85" evidence="3"/>
<evidence type="ECO:0000256" key="5">
    <source>
        <dbReference type="ARBA" id="ARBA00022603"/>
    </source>
</evidence>
<dbReference type="InterPro" id="IPR019410">
    <property type="entry name" value="Methyltransf_16"/>
</dbReference>
<dbReference type="PANTHER" id="PTHR14614:SF39">
    <property type="entry name" value="HISTIDINE PROTEIN METHYLTRANSFERASE 1 HOMOLOG"/>
    <property type="match status" value="1"/>
</dbReference>
<keyword evidence="4" id="KW-0963">Cytoplasm</keyword>
<protein>
    <recommendedName>
        <fullName evidence="3">protein-histidine N-methyltransferase</fullName>
        <ecNumber evidence="3">2.1.1.85</ecNumber>
    </recommendedName>
</protein>
<dbReference type="CDD" id="cd02440">
    <property type="entry name" value="AdoMet_MTases"/>
    <property type="match status" value="1"/>
</dbReference>
<dbReference type="AlphaFoldDB" id="A0A2J7PBL1"/>
<name>A0A2J7PBL1_9NEOP</name>
<evidence type="ECO:0000256" key="7">
    <source>
        <dbReference type="ARBA" id="ARBA00022691"/>
    </source>
</evidence>
<dbReference type="GO" id="GO:0032259">
    <property type="term" value="P:methylation"/>
    <property type="evidence" value="ECO:0007669"/>
    <property type="project" value="UniProtKB-KW"/>
</dbReference>
<keyword evidence="8" id="KW-0539">Nucleus</keyword>
<dbReference type="FunCoup" id="A0A2J7PBL1">
    <property type="interactions" value="2127"/>
</dbReference>
<dbReference type="InterPro" id="IPR029063">
    <property type="entry name" value="SAM-dependent_MTases_sf"/>
</dbReference>
<sequence>MFKFNFHDPDETDGSAVSDGTRQEGNNASTGPSQWLTANEIFPSSELIERYKSVCTFPCGKYHLKHIPFDEAMKDLSEITTGEFIAEAELLHSDLLPGKYEGGLKIWECTRDLADFMIREGIDLTGKHVLDLGCGTGLLGILAMHLGAESVHFQDYNASVIRAATIPNVMLNTSQLRQDGTMPSARFFSGDWKDFADLFSTELLANNKYDCILTSETIYNPDSHQKLLSVFNACLGTCGVIYLAAKVCYFGVGGGIRQFQTLLTDDSSFQSKVCWTCSQGVQREILKITF</sequence>
<feature type="compositionally biased region" description="Polar residues" evidence="10">
    <location>
        <begin position="18"/>
        <end position="35"/>
    </location>
</feature>
<comment type="subcellular location">
    <subcellularLocation>
        <location evidence="2">Cytoplasm</location>
    </subcellularLocation>
    <subcellularLocation>
        <location evidence="1">Nucleus</location>
    </subcellularLocation>
</comment>
<evidence type="ECO:0000256" key="3">
    <source>
        <dbReference type="ARBA" id="ARBA00012533"/>
    </source>
</evidence>
<dbReference type="GO" id="GO:0005634">
    <property type="term" value="C:nucleus"/>
    <property type="evidence" value="ECO:0007669"/>
    <property type="project" value="UniProtKB-SubCell"/>
</dbReference>
<reference evidence="11 12" key="1">
    <citation type="submission" date="2017-12" db="EMBL/GenBank/DDBJ databases">
        <title>Hemimetabolous genomes reveal molecular basis of termite eusociality.</title>
        <authorList>
            <person name="Harrison M.C."/>
            <person name="Jongepier E."/>
            <person name="Robertson H.M."/>
            <person name="Arning N."/>
            <person name="Bitard-Feildel T."/>
            <person name="Chao H."/>
            <person name="Childers C.P."/>
            <person name="Dinh H."/>
            <person name="Doddapaneni H."/>
            <person name="Dugan S."/>
            <person name="Gowin J."/>
            <person name="Greiner C."/>
            <person name="Han Y."/>
            <person name="Hu H."/>
            <person name="Hughes D.S.T."/>
            <person name="Huylmans A.-K."/>
            <person name="Kemena C."/>
            <person name="Kremer L.P.M."/>
            <person name="Lee S.L."/>
            <person name="Lopez-Ezquerra A."/>
            <person name="Mallet L."/>
            <person name="Monroy-Kuhn J.M."/>
            <person name="Moser A."/>
            <person name="Murali S.C."/>
            <person name="Muzny D.M."/>
            <person name="Otani S."/>
            <person name="Piulachs M.-D."/>
            <person name="Poelchau M."/>
            <person name="Qu J."/>
            <person name="Schaub F."/>
            <person name="Wada-Katsumata A."/>
            <person name="Worley K.C."/>
            <person name="Xie Q."/>
            <person name="Ylla G."/>
            <person name="Poulsen M."/>
            <person name="Gibbs R.A."/>
            <person name="Schal C."/>
            <person name="Richards S."/>
            <person name="Belles X."/>
            <person name="Korb J."/>
            <person name="Bornberg-Bauer E."/>
        </authorList>
    </citation>
    <scope>NUCLEOTIDE SEQUENCE [LARGE SCALE GENOMIC DNA]</scope>
    <source>
        <tissue evidence="11">Whole body</tissue>
    </source>
</reference>
<dbReference type="Gene3D" id="3.40.50.150">
    <property type="entry name" value="Vaccinia Virus protein VP39"/>
    <property type="match status" value="1"/>
</dbReference>
<gene>
    <name evidence="11" type="ORF">B7P43_G14222</name>
</gene>
<proteinExistence type="inferred from homology"/>
<evidence type="ECO:0000313" key="11">
    <source>
        <dbReference type="EMBL" id="PNF13717.1"/>
    </source>
</evidence>
<evidence type="ECO:0000256" key="1">
    <source>
        <dbReference type="ARBA" id="ARBA00004123"/>
    </source>
</evidence>
<dbReference type="STRING" id="105785.A0A2J7PBL1"/>
<comment type="similarity">
    <text evidence="9">Belongs to the methyltransferase superfamily. METTL18 family.</text>
</comment>
<keyword evidence="7" id="KW-0949">S-adenosyl-L-methionine</keyword>